<proteinExistence type="predicted"/>
<comment type="caution">
    <text evidence="2">The sequence shown here is derived from an EMBL/GenBank/DDBJ whole genome shotgun (WGS) entry which is preliminary data.</text>
</comment>
<feature type="compositionally biased region" description="Basic and acidic residues" evidence="1">
    <location>
        <begin position="48"/>
        <end position="57"/>
    </location>
</feature>
<evidence type="ECO:0000256" key="1">
    <source>
        <dbReference type="SAM" id="MobiDB-lite"/>
    </source>
</evidence>
<sequence>MWVHTADSEAEWTRGLVQRLENGACTFAGEGEPFSGILVEGEPNPYATRERHPEDDL</sequence>
<dbReference type="Proteomes" id="UP000620224">
    <property type="component" value="Unassembled WGS sequence"/>
</dbReference>
<feature type="region of interest" description="Disordered" evidence="1">
    <location>
        <begin position="30"/>
        <end position="57"/>
    </location>
</feature>
<dbReference type="EMBL" id="BMUE01000009">
    <property type="protein sequence ID" value="GGW61394.1"/>
    <property type="molecule type" value="Genomic_DNA"/>
</dbReference>
<evidence type="ECO:0000313" key="3">
    <source>
        <dbReference type="Proteomes" id="UP000620224"/>
    </source>
</evidence>
<name>A0A918MTC1_9ACTN</name>
<evidence type="ECO:0000313" key="2">
    <source>
        <dbReference type="EMBL" id="GGW61394.1"/>
    </source>
</evidence>
<gene>
    <name evidence="2" type="ORF">GCM10010503_43090</name>
</gene>
<reference evidence="2" key="2">
    <citation type="submission" date="2020-09" db="EMBL/GenBank/DDBJ databases">
        <authorList>
            <person name="Sun Q."/>
            <person name="Ohkuma M."/>
        </authorList>
    </citation>
    <scope>NUCLEOTIDE SEQUENCE</scope>
    <source>
        <strain evidence="2">JCM 4490</strain>
    </source>
</reference>
<protein>
    <submittedName>
        <fullName evidence="2">Uncharacterized protein</fullName>
    </submittedName>
</protein>
<keyword evidence="3" id="KW-1185">Reference proteome</keyword>
<accession>A0A918MTC1</accession>
<reference evidence="2" key="1">
    <citation type="journal article" date="2014" name="Int. J. Syst. Evol. Microbiol.">
        <title>Complete genome sequence of Corynebacterium casei LMG S-19264T (=DSM 44701T), isolated from a smear-ripened cheese.</title>
        <authorList>
            <consortium name="US DOE Joint Genome Institute (JGI-PGF)"/>
            <person name="Walter F."/>
            <person name="Albersmeier A."/>
            <person name="Kalinowski J."/>
            <person name="Ruckert C."/>
        </authorList>
    </citation>
    <scope>NUCLEOTIDE SEQUENCE</scope>
    <source>
        <strain evidence="2">JCM 4490</strain>
    </source>
</reference>
<organism evidence="2 3">
    <name type="scientific">Streptomyces lucensis JCM 4490</name>
    <dbReference type="NCBI Taxonomy" id="1306176"/>
    <lineage>
        <taxon>Bacteria</taxon>
        <taxon>Bacillati</taxon>
        <taxon>Actinomycetota</taxon>
        <taxon>Actinomycetes</taxon>
        <taxon>Kitasatosporales</taxon>
        <taxon>Streptomycetaceae</taxon>
        <taxon>Streptomyces</taxon>
    </lineage>
</organism>
<dbReference type="AlphaFoldDB" id="A0A918MTC1"/>